<feature type="transmembrane region" description="Helical" evidence="6">
    <location>
        <begin position="245"/>
        <end position="264"/>
    </location>
</feature>
<evidence type="ECO:0000256" key="2">
    <source>
        <dbReference type="ARBA" id="ARBA00007168"/>
    </source>
</evidence>
<feature type="transmembrane region" description="Helical" evidence="6">
    <location>
        <begin position="155"/>
        <end position="175"/>
    </location>
</feature>
<comment type="function">
    <text evidence="6">Choline transporter.</text>
</comment>
<comment type="caution">
    <text evidence="8">The sequence shown here is derived from an EMBL/GenBank/DDBJ whole genome shotgun (WGS) entry which is preliminary data.</text>
</comment>
<dbReference type="PANTHER" id="PTHR12385">
    <property type="entry name" value="CHOLINE TRANSPORTER-LIKE (SLC FAMILY 44)"/>
    <property type="match status" value="1"/>
</dbReference>
<name>A0ABU6VFC8_9FABA</name>
<feature type="transmembrane region" description="Helical" evidence="6">
    <location>
        <begin position="316"/>
        <end position="340"/>
    </location>
</feature>
<feature type="region of interest" description="Disordered" evidence="7">
    <location>
        <begin position="397"/>
        <end position="447"/>
    </location>
</feature>
<evidence type="ECO:0000256" key="6">
    <source>
        <dbReference type="RuleBase" id="RU368066"/>
    </source>
</evidence>
<dbReference type="InterPro" id="IPR007603">
    <property type="entry name" value="Choline_transptr-like"/>
</dbReference>
<dbReference type="PANTHER" id="PTHR12385:SF84">
    <property type="entry name" value="CHOLINE TRANSPORTER-LIKE PROTEIN"/>
    <property type="match status" value="1"/>
</dbReference>
<evidence type="ECO:0000256" key="1">
    <source>
        <dbReference type="ARBA" id="ARBA00004141"/>
    </source>
</evidence>
<protein>
    <recommendedName>
        <fullName evidence="6">Choline transporter-like protein</fullName>
    </recommendedName>
</protein>
<accession>A0ABU6VFC8</accession>
<organism evidence="8 9">
    <name type="scientific">Stylosanthes scabra</name>
    <dbReference type="NCBI Taxonomy" id="79078"/>
    <lineage>
        <taxon>Eukaryota</taxon>
        <taxon>Viridiplantae</taxon>
        <taxon>Streptophyta</taxon>
        <taxon>Embryophyta</taxon>
        <taxon>Tracheophyta</taxon>
        <taxon>Spermatophyta</taxon>
        <taxon>Magnoliopsida</taxon>
        <taxon>eudicotyledons</taxon>
        <taxon>Gunneridae</taxon>
        <taxon>Pentapetalae</taxon>
        <taxon>rosids</taxon>
        <taxon>fabids</taxon>
        <taxon>Fabales</taxon>
        <taxon>Fabaceae</taxon>
        <taxon>Papilionoideae</taxon>
        <taxon>50 kb inversion clade</taxon>
        <taxon>dalbergioids sensu lato</taxon>
        <taxon>Dalbergieae</taxon>
        <taxon>Pterocarpus clade</taxon>
        <taxon>Stylosanthes</taxon>
    </lineage>
</organism>
<keyword evidence="4 6" id="KW-1133">Transmembrane helix</keyword>
<feature type="compositionally biased region" description="Polar residues" evidence="7">
    <location>
        <begin position="409"/>
        <end position="420"/>
    </location>
</feature>
<dbReference type="Pfam" id="PF04515">
    <property type="entry name" value="Choline_transpo"/>
    <property type="match status" value="1"/>
</dbReference>
<sequence length="447" mass="49317">MVRHKVRIVFQVLFCLHLLVTAAMVIFITVYGLNSDSRNPNFHPWKWYPQLLAATVSAGITAFMWQRNTYDRSPDAFKEPFWLSPILTSLMALMLMYIGTALSVSLAVLSFASALAQLIYGVWVAPRFEYATDIFWTATALPPDGTRELLAPQSIAIGVLYCCFLVLGIGGATALDENKTKSAIFFILVIMLSMFWTMQFLKNVIQLTVSSVKYIEMVRSVTMDINAARCIAIRGFSGRIAMGSILVPVMTLFRSFALLMGFTRISTVLAKCGNRWGFLCVGVYNSGFVQASSFTWEMFTRDGMVPLIESDLIEPFCFLSGLGVGAVCSMVSGFLSLVLHQSYAVEVSIYAFFIGYFMCRLALGWQEASVAAYYVAYMVRPSSRSIRRALEQIQRSQAGSSSTSTSTSILRSQVGSSSISAPILRSDDQGSSSTSAPLLKKESEPTN</sequence>
<feature type="transmembrane region" description="Helical" evidence="6">
    <location>
        <begin position="182"/>
        <end position="201"/>
    </location>
</feature>
<feature type="transmembrane region" description="Helical" evidence="6">
    <location>
        <begin position="276"/>
        <end position="296"/>
    </location>
</feature>
<dbReference type="Proteomes" id="UP001341840">
    <property type="component" value="Unassembled WGS sequence"/>
</dbReference>
<keyword evidence="9" id="KW-1185">Reference proteome</keyword>
<evidence type="ECO:0000256" key="3">
    <source>
        <dbReference type="ARBA" id="ARBA00022692"/>
    </source>
</evidence>
<feature type="transmembrane region" description="Helical" evidence="6">
    <location>
        <begin position="45"/>
        <end position="65"/>
    </location>
</feature>
<proteinExistence type="inferred from homology"/>
<evidence type="ECO:0000313" key="8">
    <source>
        <dbReference type="EMBL" id="MED6170918.1"/>
    </source>
</evidence>
<feature type="transmembrane region" description="Helical" evidence="6">
    <location>
        <begin position="347"/>
        <end position="365"/>
    </location>
</feature>
<keyword evidence="3 6" id="KW-0812">Transmembrane</keyword>
<evidence type="ECO:0000256" key="5">
    <source>
        <dbReference type="ARBA" id="ARBA00023136"/>
    </source>
</evidence>
<reference evidence="8 9" key="1">
    <citation type="journal article" date="2023" name="Plants (Basel)">
        <title>Bridging the Gap: Combining Genomics and Transcriptomics Approaches to Understand Stylosanthes scabra, an Orphan Legume from the Brazilian Caatinga.</title>
        <authorList>
            <person name="Ferreira-Neto J.R.C."/>
            <person name="da Silva M.D."/>
            <person name="Binneck E."/>
            <person name="de Melo N.F."/>
            <person name="da Silva R.H."/>
            <person name="de Melo A.L.T.M."/>
            <person name="Pandolfi V."/>
            <person name="Bustamante F.O."/>
            <person name="Brasileiro-Vidal A.C."/>
            <person name="Benko-Iseppon A.M."/>
        </authorList>
    </citation>
    <scope>NUCLEOTIDE SEQUENCE [LARGE SCALE GENOMIC DNA]</scope>
    <source>
        <tissue evidence="8">Leaves</tissue>
    </source>
</reference>
<feature type="transmembrane region" description="Helical" evidence="6">
    <location>
        <begin position="86"/>
        <end position="119"/>
    </location>
</feature>
<comment type="subcellular location">
    <subcellularLocation>
        <location evidence="6">Cell membrane</location>
        <topology evidence="6">Multi-pass membrane protein</topology>
    </subcellularLocation>
    <subcellularLocation>
        <location evidence="1">Membrane</location>
        <topology evidence="1">Multi-pass membrane protein</topology>
    </subcellularLocation>
</comment>
<evidence type="ECO:0000313" key="9">
    <source>
        <dbReference type="Proteomes" id="UP001341840"/>
    </source>
</evidence>
<gene>
    <name evidence="8" type="ORF">PIB30_035789</name>
</gene>
<keyword evidence="5 6" id="KW-0472">Membrane</keyword>
<evidence type="ECO:0000256" key="7">
    <source>
        <dbReference type="SAM" id="MobiDB-lite"/>
    </source>
</evidence>
<comment type="similarity">
    <text evidence="2 6">Belongs to the CTL (choline transporter-like) family.</text>
</comment>
<feature type="transmembrane region" description="Helical" evidence="6">
    <location>
        <begin position="12"/>
        <end position="33"/>
    </location>
</feature>
<dbReference type="EMBL" id="JASCZI010151207">
    <property type="protein sequence ID" value="MED6170918.1"/>
    <property type="molecule type" value="Genomic_DNA"/>
</dbReference>
<evidence type="ECO:0000256" key="4">
    <source>
        <dbReference type="ARBA" id="ARBA00022989"/>
    </source>
</evidence>